<dbReference type="PANTHER" id="PTHR21193:SF3">
    <property type="entry name" value="OXIDOREDUCTASE-LIKE DOMAIN-CONTAINING PROTEIN 1"/>
    <property type="match status" value="1"/>
</dbReference>
<dbReference type="Proteomes" id="UP000620104">
    <property type="component" value="Unassembled WGS sequence"/>
</dbReference>
<dbReference type="EMBL" id="BLZA01000058">
    <property type="protein sequence ID" value="GHJ90279.1"/>
    <property type="molecule type" value="Genomic_DNA"/>
</dbReference>
<dbReference type="AlphaFoldDB" id="A0A8H3YHU7"/>
<evidence type="ECO:0000313" key="4">
    <source>
        <dbReference type="Proteomes" id="UP000620104"/>
    </source>
</evidence>
<feature type="region of interest" description="Disordered" evidence="1">
    <location>
        <begin position="84"/>
        <end position="104"/>
    </location>
</feature>
<sequence length="233" mass="25321">MNTLRCIPRHSSLVSRARLFTTSAHHDRDLTAKYRYRPPPVAGQDEYVTASTIPVTGSFQHVPPPSEAGVNTTDTAADAPIGGRKATPLPAMQPLHPEPVKGVKPRSEEIRVAGVVIPPKPHPPGSDECCMSGCVNCVYTLYADDLLAYNESISHALSALRAFNIPKTEWPTEVRAFADKGQTGDASAAAFGSKREEKAGTVTRETIMRDVLEDVDPALRAFLELENKIKARH</sequence>
<evidence type="ECO:0000256" key="1">
    <source>
        <dbReference type="SAM" id="MobiDB-lite"/>
    </source>
</evidence>
<dbReference type="InterPro" id="IPR039251">
    <property type="entry name" value="OXLD1"/>
</dbReference>
<dbReference type="OrthoDB" id="10064411at2759"/>
<organism evidence="3 4">
    <name type="scientific">Naganishia liquefaciens</name>
    <dbReference type="NCBI Taxonomy" id="104408"/>
    <lineage>
        <taxon>Eukaryota</taxon>
        <taxon>Fungi</taxon>
        <taxon>Dikarya</taxon>
        <taxon>Basidiomycota</taxon>
        <taxon>Agaricomycotina</taxon>
        <taxon>Tremellomycetes</taxon>
        <taxon>Filobasidiales</taxon>
        <taxon>Filobasidiaceae</taxon>
        <taxon>Naganishia</taxon>
    </lineage>
</organism>
<dbReference type="PANTHER" id="PTHR21193">
    <property type="entry name" value="OXIDOREDUCTASE-LIKE DOMAIN-CONTAINING PROTEIN 1"/>
    <property type="match status" value="1"/>
</dbReference>
<protein>
    <recommendedName>
        <fullName evidence="2">Oxidoreductase-like domain-containing protein</fullName>
    </recommendedName>
</protein>
<gene>
    <name evidence="3" type="ORF">NliqN6_6681</name>
</gene>
<comment type="caution">
    <text evidence="3">The sequence shown here is derived from an EMBL/GenBank/DDBJ whole genome shotgun (WGS) entry which is preliminary data.</text>
</comment>
<evidence type="ECO:0000259" key="2">
    <source>
        <dbReference type="Pfam" id="PF09791"/>
    </source>
</evidence>
<accession>A0A8H3YHU7</accession>
<reference evidence="3" key="1">
    <citation type="submission" date="2020-07" db="EMBL/GenBank/DDBJ databases">
        <title>Draft Genome Sequence of a Deep-Sea Yeast, Naganishia (Cryptococcus) liquefaciens strain N6.</title>
        <authorList>
            <person name="Han Y.W."/>
            <person name="Kajitani R."/>
            <person name="Morimoto H."/>
            <person name="Parhat M."/>
            <person name="Tsubouchi H."/>
            <person name="Bakenova O."/>
            <person name="Ogata M."/>
            <person name="Argunhan B."/>
            <person name="Aoki R."/>
            <person name="Kajiwara S."/>
            <person name="Itoh T."/>
            <person name="Iwasaki H."/>
        </authorList>
    </citation>
    <scope>NUCLEOTIDE SEQUENCE</scope>
    <source>
        <strain evidence="3">N6</strain>
    </source>
</reference>
<dbReference type="GO" id="GO:0005739">
    <property type="term" value="C:mitochondrion"/>
    <property type="evidence" value="ECO:0007669"/>
    <property type="project" value="TreeGrafter"/>
</dbReference>
<name>A0A8H3YHU7_9TREE</name>
<proteinExistence type="predicted"/>
<dbReference type="InterPro" id="IPR019180">
    <property type="entry name" value="Oxidoreductase-like_N"/>
</dbReference>
<feature type="domain" description="Oxidoreductase-like" evidence="2">
    <location>
        <begin position="112"/>
        <end position="156"/>
    </location>
</feature>
<keyword evidence="4" id="KW-1185">Reference proteome</keyword>
<evidence type="ECO:0000313" key="3">
    <source>
        <dbReference type="EMBL" id="GHJ90279.1"/>
    </source>
</evidence>
<dbReference type="Pfam" id="PF09791">
    <property type="entry name" value="Oxidored-like"/>
    <property type="match status" value="1"/>
</dbReference>